<organism evidence="1 2">
    <name type="scientific">Naganishia friedmannii</name>
    <dbReference type="NCBI Taxonomy" id="89922"/>
    <lineage>
        <taxon>Eukaryota</taxon>
        <taxon>Fungi</taxon>
        <taxon>Dikarya</taxon>
        <taxon>Basidiomycota</taxon>
        <taxon>Agaricomycotina</taxon>
        <taxon>Tremellomycetes</taxon>
        <taxon>Filobasidiales</taxon>
        <taxon>Filobasidiaceae</taxon>
        <taxon>Naganishia</taxon>
    </lineage>
</organism>
<evidence type="ECO:0000313" key="2">
    <source>
        <dbReference type="Proteomes" id="UP001227268"/>
    </source>
</evidence>
<dbReference type="Proteomes" id="UP001227268">
    <property type="component" value="Unassembled WGS sequence"/>
</dbReference>
<comment type="caution">
    <text evidence="1">The sequence shown here is derived from an EMBL/GenBank/DDBJ whole genome shotgun (WGS) entry which is preliminary data.</text>
</comment>
<accession>A0ACC2WB07</accession>
<sequence>MCNATVSDNLLVAYAAPSHGCSCHRSRPPVVSLDLPTRGDLDVTVVLGKEAKDIESKRRAVSRSSSSARRTAYTSARKNRYSGAQIAVGRNHVHWILGAMLAFFSFTMLEVARTALLSLAGLQFGPDFLSLDQYANFEATSLMGDAVYEFGWISIATSLWLTMSCLDSVLSGIIPNDSCAFFNTAIVEVICTSTLAGAWISRLVNHAGLFQLFWTSTTINPRTEWMVYLVFYLAVCNTSLLLLNAIWIAQAVLTKAQEQELHLWVVALQEVNELARGEDDDQEVELLEDAEGGFINYDQYLYWDKR</sequence>
<name>A0ACC2WB07_9TREE</name>
<proteinExistence type="predicted"/>
<gene>
    <name evidence="1" type="ORF">QFC21_000137</name>
</gene>
<reference evidence="1" key="1">
    <citation type="submission" date="2023-04" db="EMBL/GenBank/DDBJ databases">
        <title>Draft Genome sequencing of Naganishia species isolated from polar environments using Oxford Nanopore Technology.</title>
        <authorList>
            <person name="Leo P."/>
            <person name="Venkateswaran K."/>
        </authorList>
    </citation>
    <scope>NUCLEOTIDE SEQUENCE</scope>
    <source>
        <strain evidence="1">MNA-CCFEE 5423</strain>
    </source>
</reference>
<evidence type="ECO:0000313" key="1">
    <source>
        <dbReference type="EMBL" id="KAJ9108817.1"/>
    </source>
</evidence>
<keyword evidence="2" id="KW-1185">Reference proteome</keyword>
<dbReference type="EMBL" id="JASBWT010000001">
    <property type="protein sequence ID" value="KAJ9108817.1"/>
    <property type="molecule type" value="Genomic_DNA"/>
</dbReference>
<protein>
    <submittedName>
        <fullName evidence="1">Uncharacterized protein</fullName>
    </submittedName>
</protein>